<feature type="domain" description="Ppx/GppA phosphatase N-terminal" evidence="2">
    <location>
        <begin position="34"/>
        <end position="321"/>
    </location>
</feature>
<keyword evidence="1" id="KW-0378">Hydrolase</keyword>
<dbReference type="CDD" id="cd00077">
    <property type="entry name" value="HDc"/>
    <property type="match status" value="1"/>
</dbReference>
<dbReference type="Gene3D" id="3.30.420.150">
    <property type="entry name" value="Exopolyphosphatase. Domain 2"/>
    <property type="match status" value="1"/>
</dbReference>
<dbReference type="SUPFAM" id="SSF109604">
    <property type="entry name" value="HD-domain/PDEase-like"/>
    <property type="match status" value="1"/>
</dbReference>
<dbReference type="PANTHER" id="PTHR30005:SF0">
    <property type="entry name" value="RETROGRADE REGULATION PROTEIN 2"/>
    <property type="match status" value="1"/>
</dbReference>
<dbReference type="GO" id="GO:0016462">
    <property type="term" value="F:pyrophosphatase activity"/>
    <property type="evidence" value="ECO:0007669"/>
    <property type="project" value="TreeGrafter"/>
</dbReference>
<evidence type="ECO:0000313" key="5">
    <source>
        <dbReference type="Proteomes" id="UP000317155"/>
    </source>
</evidence>
<dbReference type="CDD" id="cd24054">
    <property type="entry name" value="ASKHA_NBD_AaPPX-GppA_MtPPX2-like"/>
    <property type="match status" value="1"/>
</dbReference>
<comment type="caution">
    <text evidence="4">The sequence shown here is derived from an EMBL/GenBank/DDBJ whole genome shotgun (WGS) entry which is preliminary data.</text>
</comment>
<dbReference type="Pfam" id="PF02541">
    <property type="entry name" value="Ppx-GppA"/>
    <property type="match status" value="1"/>
</dbReference>
<reference evidence="4 5" key="1">
    <citation type="submission" date="2019-07" db="EMBL/GenBank/DDBJ databases">
        <title>Insights of Desulfuromonas acetexigens electromicrobiology.</title>
        <authorList>
            <person name="Katuri K."/>
            <person name="Sapireddy V."/>
            <person name="Shaw D.R."/>
            <person name="Saikaly P."/>
        </authorList>
    </citation>
    <scope>NUCLEOTIDE SEQUENCE [LARGE SCALE GENOMIC DNA]</scope>
    <source>
        <strain evidence="4 5">2873</strain>
    </source>
</reference>
<dbReference type="Gene3D" id="1.10.3210.10">
    <property type="entry name" value="Hypothetical protein af1432"/>
    <property type="match status" value="1"/>
</dbReference>
<evidence type="ECO:0000313" key="4">
    <source>
        <dbReference type="EMBL" id="TRO82803.1"/>
    </source>
</evidence>
<proteinExistence type="predicted"/>
<evidence type="ECO:0000259" key="2">
    <source>
        <dbReference type="Pfam" id="PF02541"/>
    </source>
</evidence>
<name>A0A550JHY7_9BACT</name>
<dbReference type="PANTHER" id="PTHR30005">
    <property type="entry name" value="EXOPOLYPHOSPHATASE"/>
    <property type="match status" value="1"/>
</dbReference>
<dbReference type="SUPFAM" id="SSF53067">
    <property type="entry name" value="Actin-like ATPase domain"/>
    <property type="match status" value="2"/>
</dbReference>
<dbReference type="InterPro" id="IPR048950">
    <property type="entry name" value="Ppx_GppA_C"/>
</dbReference>
<protein>
    <submittedName>
        <fullName evidence="4">Ppx/GppA family phosphatase</fullName>
    </submittedName>
</protein>
<dbReference type="InterPro" id="IPR043129">
    <property type="entry name" value="ATPase_NBD"/>
</dbReference>
<dbReference type="Gene3D" id="3.30.420.40">
    <property type="match status" value="1"/>
</dbReference>
<dbReference type="OrthoDB" id="9793035at2"/>
<dbReference type="InterPro" id="IPR030673">
    <property type="entry name" value="PyroPPase_GppA_Ppx"/>
</dbReference>
<organism evidence="4 5">
    <name type="scientific">Trichloromonas acetexigens</name>
    <dbReference type="NCBI Taxonomy" id="38815"/>
    <lineage>
        <taxon>Bacteria</taxon>
        <taxon>Pseudomonadati</taxon>
        <taxon>Thermodesulfobacteriota</taxon>
        <taxon>Desulfuromonadia</taxon>
        <taxon>Desulfuromonadales</taxon>
        <taxon>Trichloromonadaceae</taxon>
        <taxon>Trichloromonas</taxon>
    </lineage>
</organism>
<keyword evidence="5" id="KW-1185">Reference proteome</keyword>
<sequence>MRPQGVRGDAAKGKSSGQRLAALDIGTNSIRCIVVEILEGGDYRVLDDEKATVRLGEGLAASGSISTAAWERAAQALKRMKQIADGLGATHFVAVATSAVRKAANGKAFVAAMAKDAGVEIEVIDGEQEAELAALSARHHFDMAGSRYAMIDIGGGSVEMVTATGEHIEEIHSLELGAVLLTERFIHGDPAPEKDLARLRKHIRQSLKETLATPDFPVQCLIGSGGTLNSVGAMVMALRREAYGSVHGYEVLRSEVVHLLAMLERKDARQRREITGLSPERADIIIAGVTLVDELMRFFGANLLRINERGIREGLILKSLDDLGLMEKREARRDWRTVVQEFARSCHSDEGHAETVRDLSLQIFDGTAALHGLDERARQLLEAAALLHDVGYFIDYAKHHKHSYHLIRHAGLFGFTPREQEVVANLARYHRKSLPKKKHENFALLSAEDQQLVRQLGGILRLADGLDRCRSGNLQRITAELTGKTCTLRLAGKGDLGVELYGGQSKGDLFEEAFERKLVLALVKN</sequence>
<dbReference type="InterPro" id="IPR003607">
    <property type="entry name" value="HD/PDEase_dom"/>
</dbReference>
<dbReference type="InterPro" id="IPR003695">
    <property type="entry name" value="Ppx_GppA_N"/>
</dbReference>
<gene>
    <name evidence="4" type="ORF">FL622_04790</name>
</gene>
<dbReference type="EMBL" id="VJVV01000003">
    <property type="protein sequence ID" value="TRO82803.1"/>
    <property type="molecule type" value="Genomic_DNA"/>
</dbReference>
<dbReference type="RefSeq" id="WP_092057123.1">
    <property type="nucleotide sequence ID" value="NZ_FOJJ01000023.1"/>
</dbReference>
<dbReference type="PIRSF" id="PIRSF001267">
    <property type="entry name" value="Pyrophosphatase_GppA_Ppx"/>
    <property type="match status" value="1"/>
</dbReference>
<dbReference type="Pfam" id="PF21447">
    <property type="entry name" value="Ppx-GppA_III"/>
    <property type="match status" value="1"/>
</dbReference>
<dbReference type="Proteomes" id="UP000317155">
    <property type="component" value="Unassembled WGS sequence"/>
</dbReference>
<accession>A0A550JHY7</accession>
<evidence type="ECO:0000259" key="3">
    <source>
        <dbReference type="Pfam" id="PF21447"/>
    </source>
</evidence>
<dbReference type="AlphaFoldDB" id="A0A550JHY7"/>
<dbReference type="InterPro" id="IPR050273">
    <property type="entry name" value="GppA/Ppx_hydrolase"/>
</dbReference>
<feature type="domain" description="Ppx/GppA phosphatase C-terminal" evidence="3">
    <location>
        <begin position="338"/>
        <end position="490"/>
    </location>
</feature>
<evidence type="ECO:0000256" key="1">
    <source>
        <dbReference type="ARBA" id="ARBA00022801"/>
    </source>
</evidence>